<evidence type="ECO:0000256" key="5">
    <source>
        <dbReference type="ARBA" id="ARBA00023128"/>
    </source>
</evidence>
<dbReference type="OrthoDB" id="5295771at2759"/>
<organism evidence="7 8">
    <name type="scientific">Eeniella nana</name>
    <name type="common">Yeast</name>
    <name type="synonym">Brettanomyces nanus</name>
    <dbReference type="NCBI Taxonomy" id="13502"/>
    <lineage>
        <taxon>Eukaryota</taxon>
        <taxon>Fungi</taxon>
        <taxon>Dikarya</taxon>
        <taxon>Ascomycota</taxon>
        <taxon>Saccharomycotina</taxon>
        <taxon>Pichiomycetes</taxon>
        <taxon>Pichiales</taxon>
        <taxon>Pichiaceae</taxon>
        <taxon>Brettanomyces</taxon>
    </lineage>
</organism>
<keyword evidence="8" id="KW-1185">Reference proteome</keyword>
<dbReference type="InterPro" id="IPR016031">
    <property type="entry name" value="Trp_RNA-bd_attenuator-like_dom"/>
</dbReference>
<dbReference type="GeneID" id="62196035"/>
<evidence type="ECO:0000256" key="3">
    <source>
        <dbReference type="ARBA" id="ARBA00013287"/>
    </source>
</evidence>
<evidence type="ECO:0000256" key="4">
    <source>
        <dbReference type="ARBA" id="ARBA00022946"/>
    </source>
</evidence>
<dbReference type="PANTHER" id="PTHR36959:SF2">
    <property type="entry name" value="ALTERED INHERITANCE OF MITOCHONDRIA PROTEIN 24, MITOCHONDRIAL"/>
    <property type="match status" value="1"/>
</dbReference>
<dbReference type="SUPFAM" id="SSF51219">
    <property type="entry name" value="TRAP-like"/>
    <property type="match status" value="1"/>
</dbReference>
<dbReference type="GO" id="GO:0007007">
    <property type="term" value="P:inner mitochondrial membrane organization"/>
    <property type="evidence" value="ECO:0007669"/>
    <property type="project" value="TreeGrafter"/>
</dbReference>
<dbReference type="EMBL" id="CP064813">
    <property type="protein sequence ID" value="QPG75283.1"/>
    <property type="molecule type" value="Genomic_DNA"/>
</dbReference>
<keyword evidence="5 6" id="KW-0496">Mitochondrion</keyword>
<accession>A0A875S2Z6</accession>
<dbReference type="InterPro" id="IPR002838">
    <property type="entry name" value="AIM24"/>
</dbReference>
<dbReference type="Gene3D" id="3.60.160.10">
    <property type="entry name" value="Mitochondrial biogenesis AIM24"/>
    <property type="match status" value="1"/>
</dbReference>
<dbReference type="AlphaFoldDB" id="A0A875S2Z6"/>
<dbReference type="Proteomes" id="UP000662931">
    <property type="component" value="Chromosome 2"/>
</dbReference>
<keyword evidence="4" id="KW-0809">Transit peptide</keyword>
<reference evidence="7" key="1">
    <citation type="submission" date="2020-10" db="EMBL/GenBank/DDBJ databases">
        <authorList>
            <person name="Roach M.J.R."/>
        </authorList>
    </citation>
    <scope>NUCLEOTIDE SEQUENCE</scope>
    <source>
        <strain evidence="7">CBS 1945</strain>
    </source>
</reference>
<dbReference type="PANTHER" id="PTHR36959">
    <property type="entry name" value="ALTERED INHERITANCE OF MITOCHONDRIA PROTEIN 24, MITOCHONDRIAL"/>
    <property type="match status" value="1"/>
</dbReference>
<name>A0A875S2Z6_EENNA</name>
<evidence type="ECO:0000256" key="6">
    <source>
        <dbReference type="RuleBase" id="RU363045"/>
    </source>
</evidence>
<comment type="subcellular location">
    <subcellularLocation>
        <location evidence="1 6">Mitochondrion</location>
    </subcellularLocation>
</comment>
<proteinExistence type="inferred from homology"/>
<dbReference type="RefSeq" id="XP_038778848.1">
    <property type="nucleotide sequence ID" value="XM_038922920.1"/>
</dbReference>
<dbReference type="GO" id="GO:0005743">
    <property type="term" value="C:mitochondrial inner membrane"/>
    <property type="evidence" value="ECO:0007669"/>
    <property type="project" value="TreeGrafter"/>
</dbReference>
<evidence type="ECO:0000256" key="2">
    <source>
        <dbReference type="ARBA" id="ARBA00009322"/>
    </source>
</evidence>
<sequence>MYEKVIAMNGEVEKMCVELAKLQSKDKTHDLLVYQQCFNTSAPMSLLLSLNSQNANFSVVKSEKGNDSWIVRRDGLVAWCGNHLDVNLMSSISQLAQIRGEGSVAVASPGQIFKINLAEDETILLNPRSIVAYTSRFESINQSADEFTSGVKNMVDFSVPKVGILSSLDYYYEWSKKSAGAIFRKVNEKVQALISHSSRDLKSTNVSKRVDATSELPEADLGVTPEANSKPVSESTSFLLLNPIQKQKFAVVWHRISGAVENGARVVASKIYLLFGNIFSGSKERYMVEFKGPKTLLVHNAVNLKTEPLSNEEVSKLRL</sequence>
<evidence type="ECO:0000313" key="8">
    <source>
        <dbReference type="Proteomes" id="UP000662931"/>
    </source>
</evidence>
<dbReference type="InterPro" id="IPR036983">
    <property type="entry name" value="AIM24_sf"/>
</dbReference>
<dbReference type="Pfam" id="PF01987">
    <property type="entry name" value="AIM24"/>
    <property type="match status" value="1"/>
</dbReference>
<protein>
    <recommendedName>
        <fullName evidence="3 6">Altered inheritance of mitochondria protein 24, mitochondrial</fullName>
    </recommendedName>
</protein>
<dbReference type="KEGG" id="bnn:FOA43_002634"/>
<gene>
    <name evidence="7" type="ORF">FOA43_002634</name>
</gene>
<comment type="similarity">
    <text evidence="2 6">Belongs to the AIM24 family.</text>
</comment>
<evidence type="ECO:0000256" key="1">
    <source>
        <dbReference type="ARBA" id="ARBA00004173"/>
    </source>
</evidence>
<evidence type="ECO:0000313" key="7">
    <source>
        <dbReference type="EMBL" id="QPG75283.1"/>
    </source>
</evidence>